<reference evidence="1" key="1">
    <citation type="submission" date="2024-03" db="EMBL/GenBank/DDBJ databases">
        <authorList>
            <consortium name="ELIXIR-Norway"/>
            <consortium name="Elixir Norway"/>
        </authorList>
    </citation>
    <scope>NUCLEOTIDE SEQUENCE</scope>
</reference>
<accession>A0ABP1BZL7</accession>
<sequence>MKELETNSGIVSGQQDLTHYVTSFYARLYTSDAGTPGIAQAQDLCWQSVPGRVIGDANASLISNLSLEEVGRAIRALP</sequence>
<organism evidence="1 2">
    <name type="scientific">Sphagnum jensenii</name>
    <dbReference type="NCBI Taxonomy" id="128206"/>
    <lineage>
        <taxon>Eukaryota</taxon>
        <taxon>Viridiplantae</taxon>
        <taxon>Streptophyta</taxon>
        <taxon>Embryophyta</taxon>
        <taxon>Bryophyta</taxon>
        <taxon>Sphagnophytina</taxon>
        <taxon>Sphagnopsida</taxon>
        <taxon>Sphagnales</taxon>
        <taxon>Sphagnaceae</taxon>
        <taxon>Sphagnum</taxon>
    </lineage>
</organism>
<dbReference type="EMBL" id="OZ023709">
    <property type="protein sequence ID" value="CAK9881918.1"/>
    <property type="molecule type" value="Genomic_DNA"/>
</dbReference>
<proteinExistence type="predicted"/>
<keyword evidence="2" id="KW-1185">Reference proteome</keyword>
<gene>
    <name evidence="1" type="ORF">CSSPJE1EN2_LOCUS23274</name>
</gene>
<protein>
    <submittedName>
        <fullName evidence="1">Uncharacterized protein</fullName>
    </submittedName>
</protein>
<dbReference type="Proteomes" id="UP001497522">
    <property type="component" value="Chromosome 8"/>
</dbReference>
<evidence type="ECO:0000313" key="1">
    <source>
        <dbReference type="EMBL" id="CAK9881918.1"/>
    </source>
</evidence>
<evidence type="ECO:0000313" key="2">
    <source>
        <dbReference type="Proteomes" id="UP001497522"/>
    </source>
</evidence>
<name>A0ABP1BZL7_9BRYO</name>